<accession>A0A432W5U0</accession>
<organism evidence="11 12">
    <name type="scientific">Aliidiomarina minuta</name>
    <dbReference type="NCBI Taxonomy" id="880057"/>
    <lineage>
        <taxon>Bacteria</taxon>
        <taxon>Pseudomonadati</taxon>
        <taxon>Pseudomonadota</taxon>
        <taxon>Gammaproteobacteria</taxon>
        <taxon>Alteromonadales</taxon>
        <taxon>Idiomarinaceae</taxon>
        <taxon>Aliidiomarina</taxon>
    </lineage>
</organism>
<dbReference type="CDD" id="cd18618">
    <property type="entry name" value="GH43_Xsa43E-like"/>
    <property type="match status" value="1"/>
</dbReference>
<dbReference type="RefSeq" id="WP_126802134.1">
    <property type="nucleotide sequence ID" value="NZ_PIPL01000001.1"/>
</dbReference>
<feature type="chain" id="PRO_5019196290" evidence="9">
    <location>
        <begin position="24"/>
        <end position="465"/>
    </location>
</feature>
<dbReference type="Pfam" id="PF05270">
    <property type="entry name" value="AbfB"/>
    <property type="match status" value="1"/>
</dbReference>
<sequence length="465" mass="52490">MRNSVTRLGLTLATLGYVALAQAGNPVITERFSADPAALVHDGVVYLYAGHDQAAEDGDFFVLKEWSIYSSEDLKDWTLEGSLPRTEFEWARGDTAWASQAIERDNKFYWYVTVLNDDPDPERSGFALGVAVSDHPVHGWQDAIGGPLVTSDMTEAPEFMDAEETWDNIDPTVFIDEEGQAHLYWGNTHLYYAPLKDNMIELEGDIQQIEIANMPGTFTEAPWLHEYEGLYYLTFAMNYPEELAYATSDNPEGPWEYAGLIMDTLEDSGTSHQAVLEYEDQWYLIYHTAALPTGGNYRRAVSMEHLNYNEDGSIQKITPTASGIHYQSKHLQSVANGQAYIAYDEQPEITVGPFDEAHHFSFEWHLKSLQDIDNTLSFQPETRAGYYLAEQGGTLQISRHDGTDEFIQKTTFERVEGLSDESAESYRLLHSPEHYLMLDGETLVLTSPQSESERQAATFHVHSSD</sequence>
<evidence type="ECO:0000256" key="1">
    <source>
        <dbReference type="ARBA" id="ARBA00009865"/>
    </source>
</evidence>
<dbReference type="EMBL" id="PIPL01000001">
    <property type="protein sequence ID" value="RUO25435.1"/>
    <property type="molecule type" value="Genomic_DNA"/>
</dbReference>
<dbReference type="Gene3D" id="2.80.10.50">
    <property type="match status" value="1"/>
</dbReference>
<keyword evidence="3 8" id="KW-0378">Hydrolase</keyword>
<evidence type="ECO:0000256" key="2">
    <source>
        <dbReference type="ARBA" id="ARBA00022651"/>
    </source>
</evidence>
<evidence type="ECO:0000313" key="12">
    <source>
        <dbReference type="Proteomes" id="UP000288293"/>
    </source>
</evidence>
<dbReference type="InterPro" id="IPR052176">
    <property type="entry name" value="Glycosyl_Hydrlase_43_Enz"/>
</dbReference>
<evidence type="ECO:0000256" key="7">
    <source>
        <dbReference type="PIRSR" id="PIRSR606710-2"/>
    </source>
</evidence>
<dbReference type="SUPFAM" id="SSF110221">
    <property type="entry name" value="AbfB domain"/>
    <property type="match status" value="1"/>
</dbReference>
<feature type="active site" description="Proton acceptor" evidence="6">
    <location>
        <position position="52"/>
    </location>
</feature>
<dbReference type="InterPro" id="IPR006710">
    <property type="entry name" value="Glyco_hydro_43"/>
</dbReference>
<dbReference type="OrthoDB" id="9760116at2"/>
<dbReference type="GO" id="GO:0046373">
    <property type="term" value="P:L-arabinose metabolic process"/>
    <property type="evidence" value="ECO:0007669"/>
    <property type="project" value="InterPro"/>
</dbReference>
<keyword evidence="5 8" id="KW-0326">Glycosidase</keyword>
<evidence type="ECO:0000256" key="8">
    <source>
        <dbReference type="RuleBase" id="RU361187"/>
    </source>
</evidence>
<evidence type="ECO:0000256" key="6">
    <source>
        <dbReference type="PIRSR" id="PIRSR606710-1"/>
    </source>
</evidence>
<dbReference type="InterPro" id="IPR023296">
    <property type="entry name" value="Glyco_hydro_beta-prop_sf"/>
</dbReference>
<dbReference type="InterPro" id="IPR036195">
    <property type="entry name" value="AbfB_ABD_sf"/>
</dbReference>
<gene>
    <name evidence="11" type="ORF">CWE09_01480</name>
</gene>
<dbReference type="AlphaFoldDB" id="A0A432W5U0"/>
<dbReference type="GO" id="GO:0046556">
    <property type="term" value="F:alpha-L-arabinofuranosidase activity"/>
    <property type="evidence" value="ECO:0007669"/>
    <property type="project" value="InterPro"/>
</dbReference>
<dbReference type="InterPro" id="IPR007934">
    <property type="entry name" value="AbfB_ABD"/>
</dbReference>
<evidence type="ECO:0000259" key="10">
    <source>
        <dbReference type="Pfam" id="PF05270"/>
    </source>
</evidence>
<feature type="site" description="Important for catalytic activity, responsible for pKa modulation of the active site Glu and correct orientation of both the proton donor and substrate" evidence="7">
    <location>
        <position position="170"/>
    </location>
</feature>
<evidence type="ECO:0000256" key="3">
    <source>
        <dbReference type="ARBA" id="ARBA00022801"/>
    </source>
</evidence>
<proteinExistence type="inferred from homology"/>
<reference evidence="11 12" key="1">
    <citation type="journal article" date="2011" name="Front. Microbiol.">
        <title>Genomic signatures of strain selection and enhancement in Bacillus atrophaeus var. globigii, a historical biowarfare simulant.</title>
        <authorList>
            <person name="Gibbons H.S."/>
            <person name="Broomall S.M."/>
            <person name="McNew L.A."/>
            <person name="Daligault H."/>
            <person name="Chapman C."/>
            <person name="Bruce D."/>
            <person name="Karavis M."/>
            <person name="Krepps M."/>
            <person name="McGregor P.A."/>
            <person name="Hong C."/>
            <person name="Park K.H."/>
            <person name="Akmal A."/>
            <person name="Feldman A."/>
            <person name="Lin J.S."/>
            <person name="Chang W.E."/>
            <person name="Higgs B.W."/>
            <person name="Demirev P."/>
            <person name="Lindquist J."/>
            <person name="Liem A."/>
            <person name="Fochler E."/>
            <person name="Read T.D."/>
            <person name="Tapia R."/>
            <person name="Johnson S."/>
            <person name="Bishop-Lilly K.A."/>
            <person name="Detter C."/>
            <person name="Han C."/>
            <person name="Sozhamannan S."/>
            <person name="Rosenzweig C.N."/>
            <person name="Skowronski E.W."/>
        </authorList>
    </citation>
    <scope>NUCLEOTIDE SEQUENCE [LARGE SCALE GENOMIC DNA]</scope>
    <source>
        <strain evidence="11 12">MLST1</strain>
    </source>
</reference>
<dbReference type="SUPFAM" id="SSF75005">
    <property type="entry name" value="Arabinanase/levansucrase/invertase"/>
    <property type="match status" value="1"/>
</dbReference>
<dbReference type="PANTHER" id="PTHR43772:SF2">
    <property type="entry name" value="PUTATIVE (AFU_ORTHOLOGUE AFUA_2G04480)-RELATED"/>
    <property type="match status" value="1"/>
</dbReference>
<dbReference type="PANTHER" id="PTHR43772">
    <property type="entry name" value="ENDO-1,4-BETA-XYLANASE"/>
    <property type="match status" value="1"/>
</dbReference>
<keyword evidence="4" id="KW-0119">Carbohydrate metabolism</keyword>
<protein>
    <submittedName>
        <fullName evidence="11">Xylosidase/arabinosidase</fullName>
    </submittedName>
</protein>
<feature type="signal peptide" evidence="9">
    <location>
        <begin position="1"/>
        <end position="23"/>
    </location>
</feature>
<keyword evidence="2" id="KW-0858">Xylan degradation</keyword>
<dbReference type="Pfam" id="PF04616">
    <property type="entry name" value="Glyco_hydro_43"/>
    <property type="match status" value="1"/>
</dbReference>
<dbReference type="GO" id="GO:0045493">
    <property type="term" value="P:xylan catabolic process"/>
    <property type="evidence" value="ECO:0007669"/>
    <property type="project" value="UniProtKB-KW"/>
</dbReference>
<feature type="domain" description="Alpha-L-arabinofuranosidase B arabinose-binding" evidence="10">
    <location>
        <begin position="368"/>
        <end position="461"/>
    </location>
</feature>
<dbReference type="Proteomes" id="UP000288293">
    <property type="component" value="Unassembled WGS sequence"/>
</dbReference>
<comment type="caution">
    <text evidence="11">The sequence shown here is derived from an EMBL/GenBank/DDBJ whole genome shotgun (WGS) entry which is preliminary data.</text>
</comment>
<evidence type="ECO:0000256" key="9">
    <source>
        <dbReference type="SAM" id="SignalP"/>
    </source>
</evidence>
<evidence type="ECO:0000313" key="11">
    <source>
        <dbReference type="EMBL" id="RUO25435.1"/>
    </source>
</evidence>
<keyword evidence="9" id="KW-0732">Signal</keyword>
<dbReference type="CDD" id="cd23265">
    <property type="entry name" value="beta-trefoil_ABD_ABFB-like"/>
    <property type="match status" value="1"/>
</dbReference>
<keyword evidence="12" id="KW-1185">Reference proteome</keyword>
<evidence type="ECO:0000256" key="4">
    <source>
        <dbReference type="ARBA" id="ARBA00023277"/>
    </source>
</evidence>
<keyword evidence="2" id="KW-0624">Polysaccharide degradation</keyword>
<evidence type="ECO:0000256" key="5">
    <source>
        <dbReference type="ARBA" id="ARBA00023295"/>
    </source>
</evidence>
<dbReference type="Gene3D" id="2.115.10.20">
    <property type="entry name" value="Glycosyl hydrolase domain, family 43"/>
    <property type="match status" value="1"/>
</dbReference>
<feature type="active site" description="Proton donor" evidence="6">
    <location>
        <position position="220"/>
    </location>
</feature>
<comment type="similarity">
    <text evidence="1 8">Belongs to the glycosyl hydrolase 43 family.</text>
</comment>
<name>A0A432W5U0_9GAMM</name>